<comment type="caution">
    <text evidence="1">The sequence shown here is derived from an EMBL/GenBank/DDBJ whole genome shotgun (WGS) entry which is preliminary data.</text>
</comment>
<sequence>MSKLGKVLAEVHDEREWQIKHWGAAYDQGHDLEDWLRLIDQRMQKLHGDGVITPLRRRFLLIKIAALAAAAVEAFDNEDLPF</sequence>
<dbReference type="AlphaFoldDB" id="A0A0F9HX30"/>
<protein>
    <submittedName>
        <fullName evidence="1">Uncharacterized protein</fullName>
    </submittedName>
</protein>
<proteinExistence type="predicted"/>
<gene>
    <name evidence="1" type="ORF">LCGC14_1946620</name>
</gene>
<reference evidence="1" key="1">
    <citation type="journal article" date="2015" name="Nature">
        <title>Complex archaea that bridge the gap between prokaryotes and eukaryotes.</title>
        <authorList>
            <person name="Spang A."/>
            <person name="Saw J.H."/>
            <person name="Jorgensen S.L."/>
            <person name="Zaremba-Niedzwiedzka K."/>
            <person name="Martijn J."/>
            <person name="Lind A.E."/>
            <person name="van Eijk R."/>
            <person name="Schleper C."/>
            <person name="Guy L."/>
            <person name="Ettema T.J."/>
        </authorList>
    </citation>
    <scope>NUCLEOTIDE SEQUENCE</scope>
</reference>
<name>A0A0F9HX30_9ZZZZ</name>
<evidence type="ECO:0000313" key="1">
    <source>
        <dbReference type="EMBL" id="KKL86250.1"/>
    </source>
</evidence>
<dbReference type="EMBL" id="LAZR01021168">
    <property type="protein sequence ID" value="KKL86250.1"/>
    <property type="molecule type" value="Genomic_DNA"/>
</dbReference>
<accession>A0A0F9HX30</accession>
<organism evidence="1">
    <name type="scientific">marine sediment metagenome</name>
    <dbReference type="NCBI Taxonomy" id="412755"/>
    <lineage>
        <taxon>unclassified sequences</taxon>
        <taxon>metagenomes</taxon>
        <taxon>ecological metagenomes</taxon>
    </lineage>
</organism>